<keyword evidence="3" id="KW-1185">Reference proteome</keyword>
<reference evidence="3" key="1">
    <citation type="journal article" date="2019" name="Nat. Commun.">
        <title>Expansion of phycobilisome linker gene families in mesophilic red algae.</title>
        <authorList>
            <person name="Lee J."/>
            <person name="Kim D."/>
            <person name="Bhattacharya D."/>
            <person name="Yoon H.S."/>
        </authorList>
    </citation>
    <scope>NUCLEOTIDE SEQUENCE [LARGE SCALE GENOMIC DNA]</scope>
    <source>
        <strain evidence="3">CCMP 1328</strain>
    </source>
</reference>
<evidence type="ECO:0000313" key="3">
    <source>
        <dbReference type="Proteomes" id="UP000324585"/>
    </source>
</evidence>
<dbReference type="Proteomes" id="UP000324585">
    <property type="component" value="Unassembled WGS sequence"/>
</dbReference>
<name>A0A5J4YLE2_PORPP</name>
<dbReference type="OrthoDB" id="2425131at2759"/>
<accession>A0A5J4YLE2</accession>
<sequence>MARVDAVTGNSSHVTVAHGAAAVPSSSTGGGAVGPRGSRAVQAEVQSADGELRFAKEWEKEGNTACAYEYFRPHSEHGAGWVSGAAETGHTDPVIAYGRCHHSGLGVPQTSSLAKECHTRTAKLGSRDESTLLEKTEAEER</sequence>
<dbReference type="SUPFAM" id="SSF81901">
    <property type="entry name" value="HCP-like"/>
    <property type="match status" value="1"/>
</dbReference>
<gene>
    <name evidence="2" type="ORF">FVE85_3739</name>
</gene>
<dbReference type="EMBL" id="VRMN01000010">
    <property type="protein sequence ID" value="KAA8492301.1"/>
    <property type="molecule type" value="Genomic_DNA"/>
</dbReference>
<proteinExistence type="predicted"/>
<evidence type="ECO:0000256" key="1">
    <source>
        <dbReference type="SAM" id="MobiDB-lite"/>
    </source>
</evidence>
<evidence type="ECO:0000313" key="2">
    <source>
        <dbReference type="EMBL" id="KAA8492301.1"/>
    </source>
</evidence>
<dbReference type="AlphaFoldDB" id="A0A5J4YLE2"/>
<feature type="region of interest" description="Disordered" evidence="1">
    <location>
        <begin position="18"/>
        <end position="45"/>
    </location>
</feature>
<comment type="caution">
    <text evidence="2">The sequence shown here is derived from an EMBL/GenBank/DDBJ whole genome shotgun (WGS) entry which is preliminary data.</text>
</comment>
<protein>
    <submittedName>
        <fullName evidence="2">Uncharacterized protein</fullName>
    </submittedName>
</protein>
<organism evidence="2 3">
    <name type="scientific">Porphyridium purpureum</name>
    <name type="common">Red alga</name>
    <name type="synonym">Porphyridium cruentum</name>
    <dbReference type="NCBI Taxonomy" id="35688"/>
    <lineage>
        <taxon>Eukaryota</taxon>
        <taxon>Rhodophyta</taxon>
        <taxon>Bangiophyceae</taxon>
        <taxon>Porphyridiales</taxon>
        <taxon>Porphyridiaceae</taxon>
        <taxon>Porphyridium</taxon>
    </lineage>
</organism>
<feature type="compositionally biased region" description="Basic and acidic residues" evidence="1">
    <location>
        <begin position="115"/>
        <end position="141"/>
    </location>
</feature>
<feature type="region of interest" description="Disordered" evidence="1">
    <location>
        <begin position="107"/>
        <end position="141"/>
    </location>
</feature>